<dbReference type="PANTHER" id="PTHR11012:SF30">
    <property type="entry name" value="PROTEIN KINASE-LIKE DOMAIN-CONTAINING"/>
    <property type="match status" value="1"/>
</dbReference>
<protein>
    <recommendedName>
        <fullName evidence="2">CHK kinase-like domain-containing protein</fullName>
    </recommendedName>
</protein>
<comment type="caution">
    <text evidence="3">The sequence shown here is derived from an EMBL/GenBank/DDBJ whole genome shotgun (WGS) entry which is preliminary data.</text>
</comment>
<sequence>MGSQSTDFIHTVGDVTAEFLSRVVNTDITEISSERIGTGLIGECYRFKLQYAPGAREGPSNVVLKTAAADPDSRSIGKSRKLYQREAHFYSEVAPMLNVPCLAKCYHSAVDAEHDAFDLVLEDVDPGKTGNDLAGASLEQAHLALVELARLQTASTKSQNAMPEWLHEDPVPSQSLHEIMWKQFVERYQDKLKPQHRQVCERFVACLDSYYQSFRAPETAKCLVHGDYRLDNMLFGDNPGRGFVVVDWQTMSWGPVFHDVAYFLGCSIESDVRRAHSDELLRAYYDALGANVPFTFDQCREGVRRQSFLGLGRAFLAPMILARTERGDDMFLTLLDRLVTQILDLDALETLPAPSTPTPLRPDPQDEQSHPWGEDPSHNESWYFDVADPEQATGVWIRLGVLPHQPGSWYTALICGPGQPTVTMVDFNVKTVTSDLTIDTPHIKASHTAVSPLEQYRVTLTGLGEVFDDPADLLRRPRVPGRQVPVELDLTWHTASTPYKWRMLARYEISCTVSGTVKVGERTVATFNHACGQRDHSWGPRDWWGADWVWTAFHLEDGTHLHGVEIRMPRRPKMAAGYRQDKDSPIAELTGVVATEEVAEETHLVRSATVSYSCAGKEDIVLDFEPSGNAPLLLESPQDGRFSYFPRSWAKVQARDGRKGVGWIEWNKVQYQ</sequence>
<reference evidence="3 4" key="1">
    <citation type="submission" date="2013-03" db="EMBL/GenBank/DDBJ databases">
        <title>The Genome Sequence of Cladophialophora psammophila CBS 110553.</title>
        <authorList>
            <consortium name="The Broad Institute Genomics Platform"/>
            <person name="Cuomo C."/>
            <person name="de Hoog S."/>
            <person name="Gorbushina A."/>
            <person name="Walker B."/>
            <person name="Young S.K."/>
            <person name="Zeng Q."/>
            <person name="Gargeya S."/>
            <person name="Fitzgerald M."/>
            <person name="Haas B."/>
            <person name="Abouelleil A."/>
            <person name="Allen A.W."/>
            <person name="Alvarado L."/>
            <person name="Arachchi H.M."/>
            <person name="Berlin A.M."/>
            <person name="Chapman S.B."/>
            <person name="Gainer-Dewar J."/>
            <person name="Goldberg J."/>
            <person name="Griggs A."/>
            <person name="Gujja S."/>
            <person name="Hansen M."/>
            <person name="Howarth C."/>
            <person name="Imamovic A."/>
            <person name="Ireland A."/>
            <person name="Larimer J."/>
            <person name="McCowan C."/>
            <person name="Murphy C."/>
            <person name="Pearson M."/>
            <person name="Poon T.W."/>
            <person name="Priest M."/>
            <person name="Roberts A."/>
            <person name="Saif S."/>
            <person name="Shea T."/>
            <person name="Sisk P."/>
            <person name="Sykes S."/>
            <person name="Wortman J."/>
            <person name="Nusbaum C."/>
            <person name="Birren B."/>
        </authorList>
    </citation>
    <scope>NUCLEOTIDE SEQUENCE [LARGE SCALE GENOMIC DNA]</scope>
    <source>
        <strain evidence="3 4">CBS 110553</strain>
    </source>
</reference>
<feature type="region of interest" description="Disordered" evidence="1">
    <location>
        <begin position="353"/>
        <end position="380"/>
    </location>
</feature>
<dbReference type="Gene3D" id="3.90.1200.10">
    <property type="match status" value="1"/>
</dbReference>
<dbReference type="eggNOG" id="ENOG502QVUT">
    <property type="taxonomic scope" value="Eukaryota"/>
</dbReference>
<dbReference type="Proteomes" id="UP000019471">
    <property type="component" value="Unassembled WGS sequence"/>
</dbReference>
<accession>W9X3A0</accession>
<dbReference type="AlphaFoldDB" id="W9X3A0"/>
<dbReference type="SUPFAM" id="SSF56112">
    <property type="entry name" value="Protein kinase-like (PK-like)"/>
    <property type="match status" value="1"/>
</dbReference>
<dbReference type="InterPro" id="IPR015897">
    <property type="entry name" value="CHK_kinase-like"/>
</dbReference>
<evidence type="ECO:0000313" key="4">
    <source>
        <dbReference type="Proteomes" id="UP000019471"/>
    </source>
</evidence>
<evidence type="ECO:0000313" key="3">
    <source>
        <dbReference type="EMBL" id="EXJ71386.1"/>
    </source>
</evidence>
<feature type="compositionally biased region" description="Basic and acidic residues" evidence="1">
    <location>
        <begin position="363"/>
        <end position="378"/>
    </location>
</feature>
<evidence type="ECO:0000259" key="2">
    <source>
        <dbReference type="SMART" id="SM00587"/>
    </source>
</evidence>
<feature type="domain" description="CHK kinase-like" evidence="2">
    <location>
        <begin position="119"/>
        <end position="294"/>
    </location>
</feature>
<dbReference type="RefSeq" id="XP_007743985.1">
    <property type="nucleotide sequence ID" value="XM_007745795.1"/>
</dbReference>
<dbReference type="Pfam" id="PF23212">
    <property type="entry name" value="DUF7064"/>
    <property type="match status" value="1"/>
</dbReference>
<dbReference type="InterPro" id="IPR004119">
    <property type="entry name" value="EcKL"/>
</dbReference>
<dbReference type="SUPFAM" id="SSF159245">
    <property type="entry name" value="AttH-like"/>
    <property type="match status" value="1"/>
</dbReference>
<dbReference type="InterPro" id="IPR011009">
    <property type="entry name" value="Kinase-like_dom_sf"/>
</dbReference>
<evidence type="ECO:0000256" key="1">
    <source>
        <dbReference type="SAM" id="MobiDB-lite"/>
    </source>
</evidence>
<dbReference type="PANTHER" id="PTHR11012">
    <property type="entry name" value="PROTEIN KINASE-LIKE DOMAIN-CONTAINING"/>
    <property type="match status" value="1"/>
</dbReference>
<dbReference type="SMART" id="SM00587">
    <property type="entry name" value="CHK"/>
    <property type="match status" value="1"/>
</dbReference>
<dbReference type="HOGENOM" id="CLU_405337_0_0_1"/>
<keyword evidence="4" id="KW-1185">Reference proteome</keyword>
<dbReference type="GeneID" id="19189912"/>
<dbReference type="Pfam" id="PF02958">
    <property type="entry name" value="EcKL"/>
    <property type="match status" value="1"/>
</dbReference>
<organism evidence="3 4">
    <name type="scientific">Cladophialophora psammophila CBS 110553</name>
    <dbReference type="NCBI Taxonomy" id="1182543"/>
    <lineage>
        <taxon>Eukaryota</taxon>
        <taxon>Fungi</taxon>
        <taxon>Dikarya</taxon>
        <taxon>Ascomycota</taxon>
        <taxon>Pezizomycotina</taxon>
        <taxon>Eurotiomycetes</taxon>
        <taxon>Chaetothyriomycetidae</taxon>
        <taxon>Chaetothyriales</taxon>
        <taxon>Herpotrichiellaceae</taxon>
        <taxon>Cladophialophora</taxon>
    </lineage>
</organism>
<proteinExistence type="predicted"/>
<dbReference type="EMBL" id="AMGX01000007">
    <property type="protein sequence ID" value="EXJ71386.1"/>
    <property type="molecule type" value="Genomic_DNA"/>
</dbReference>
<name>W9X3A0_9EURO</name>
<gene>
    <name evidence="3" type="ORF">A1O5_05193</name>
</gene>
<dbReference type="OrthoDB" id="191037at2759"/>
<dbReference type="InterPro" id="IPR055492">
    <property type="entry name" value="DUF7064"/>
</dbReference>